<dbReference type="PANTHER" id="PTHR15599:SF4">
    <property type="entry name" value="ARM REPEAT SUPERFAMILY PROTEIN"/>
    <property type="match status" value="1"/>
</dbReference>
<evidence type="ECO:0000313" key="2">
    <source>
        <dbReference type="EMBL" id="WIA13936.1"/>
    </source>
</evidence>
<keyword evidence="3" id="KW-1185">Reference proteome</keyword>
<sequence>MAQPLSQSSRLGSFKLDLDEVIYSTDDEASPDLLVPQQVQAAAAAAGYAEAIPGGRQHQVKHAPSGSYTAPPAGKRSKLDAHLAPAAADTADAADTAGAYEDVAADAAGSSNLTAGSLDHYSDAAAAAAAAAAVDNSDACSVSSVDSRSSSSRALAGGGGSGMVLDGVPLDEMALRFVRTSSLDLSSGGSACGSGGGLGQMTATAAGYTPGRSPRGSSGAAAAGGGVAGCGKPNLWRNSAPGGYGLGYSHSRSSSAGSSKDDLFGPQGATAAAASSASSSSRAGIAAAPPRRTLVSVLRLSEEQLPEAERLHCLKLFSNLLSTQETKVRAIQAGALQPLLGWLGNDSSSAAVRQLCCRSIGSICQLQQGRAAFTEAGGIPVLTKALETTPDAAVAAMKVLAGCADGRSQLHASPARVTAALVELVGHPGSSWAAATDAVVCITGLCNCDEGMIDALACQAPRCLQQLSGRALKHHECLAQAPQPPAAAAAQLLAALRAAAEALLVVGHHADGKAQLRQSECIPVLAGMLGVADGQVQASAAACLAALAIEVDSKVPVVAAAAPTLIKLAQGGEPVATAAARTALLCAAEHLDARRKLELLLKPNELQALLQPVGQLQQVPPDYKYVVWSAEPLPPRFGSGDGAAGGSES</sequence>
<name>A0ABY8U1V3_TETOB</name>
<dbReference type="Proteomes" id="UP001244341">
    <property type="component" value="Chromosome 5b"/>
</dbReference>
<dbReference type="InterPro" id="IPR016024">
    <property type="entry name" value="ARM-type_fold"/>
</dbReference>
<reference evidence="2 3" key="1">
    <citation type="submission" date="2023-05" db="EMBL/GenBank/DDBJ databases">
        <title>A 100% complete, gapless, phased diploid assembly of the Scenedesmus obliquus UTEX 3031 genome.</title>
        <authorList>
            <person name="Biondi T.C."/>
            <person name="Hanschen E.R."/>
            <person name="Kwon T."/>
            <person name="Eng W."/>
            <person name="Kruse C.P.S."/>
            <person name="Koehler S.I."/>
            <person name="Kunde Y."/>
            <person name="Gleasner C.D."/>
            <person name="You Mak K.T."/>
            <person name="Polle J."/>
            <person name="Hovde B.T."/>
            <person name="Starkenburg S.R."/>
        </authorList>
    </citation>
    <scope>NUCLEOTIDE SEQUENCE [LARGE SCALE GENOMIC DNA]</scope>
    <source>
        <strain evidence="2 3">DOE0152z</strain>
    </source>
</reference>
<dbReference type="EMBL" id="CP126212">
    <property type="protein sequence ID" value="WIA13936.1"/>
    <property type="molecule type" value="Genomic_DNA"/>
</dbReference>
<feature type="region of interest" description="Disordered" evidence="1">
    <location>
        <begin position="56"/>
        <end position="78"/>
    </location>
</feature>
<dbReference type="Gene3D" id="1.25.10.10">
    <property type="entry name" value="Leucine-rich Repeat Variant"/>
    <property type="match status" value="2"/>
</dbReference>
<evidence type="ECO:0000256" key="1">
    <source>
        <dbReference type="SAM" id="MobiDB-lite"/>
    </source>
</evidence>
<evidence type="ECO:0000313" key="3">
    <source>
        <dbReference type="Proteomes" id="UP001244341"/>
    </source>
</evidence>
<protein>
    <recommendedName>
        <fullName evidence="4">Armadillo repeat-containing domain-containing protein</fullName>
    </recommendedName>
</protein>
<gene>
    <name evidence="2" type="ORF">OEZ85_002506</name>
</gene>
<accession>A0ABY8U1V3</accession>
<dbReference type="InterPro" id="IPR042856">
    <property type="entry name" value="RSP14"/>
</dbReference>
<organism evidence="2 3">
    <name type="scientific">Tetradesmus obliquus</name>
    <name type="common">Green alga</name>
    <name type="synonym">Acutodesmus obliquus</name>
    <dbReference type="NCBI Taxonomy" id="3088"/>
    <lineage>
        <taxon>Eukaryota</taxon>
        <taxon>Viridiplantae</taxon>
        <taxon>Chlorophyta</taxon>
        <taxon>core chlorophytes</taxon>
        <taxon>Chlorophyceae</taxon>
        <taxon>CS clade</taxon>
        <taxon>Sphaeropleales</taxon>
        <taxon>Scenedesmaceae</taxon>
        <taxon>Tetradesmus</taxon>
    </lineage>
</organism>
<proteinExistence type="predicted"/>
<dbReference type="PANTHER" id="PTHR15599">
    <property type="entry name" value="RTDR1"/>
    <property type="match status" value="1"/>
</dbReference>
<dbReference type="SUPFAM" id="SSF48371">
    <property type="entry name" value="ARM repeat"/>
    <property type="match status" value="1"/>
</dbReference>
<evidence type="ECO:0008006" key="4">
    <source>
        <dbReference type="Google" id="ProtNLM"/>
    </source>
</evidence>
<dbReference type="InterPro" id="IPR011989">
    <property type="entry name" value="ARM-like"/>
</dbReference>